<organism evidence="2 3">
    <name type="scientific">Psophocarpus tetragonolobus</name>
    <name type="common">Winged bean</name>
    <name type="synonym">Dolichos tetragonolobus</name>
    <dbReference type="NCBI Taxonomy" id="3891"/>
    <lineage>
        <taxon>Eukaryota</taxon>
        <taxon>Viridiplantae</taxon>
        <taxon>Streptophyta</taxon>
        <taxon>Embryophyta</taxon>
        <taxon>Tracheophyta</taxon>
        <taxon>Spermatophyta</taxon>
        <taxon>Magnoliopsida</taxon>
        <taxon>eudicotyledons</taxon>
        <taxon>Gunneridae</taxon>
        <taxon>Pentapetalae</taxon>
        <taxon>rosids</taxon>
        <taxon>fabids</taxon>
        <taxon>Fabales</taxon>
        <taxon>Fabaceae</taxon>
        <taxon>Papilionoideae</taxon>
        <taxon>50 kb inversion clade</taxon>
        <taxon>NPAAA clade</taxon>
        <taxon>indigoferoid/millettioid clade</taxon>
        <taxon>Phaseoleae</taxon>
        <taxon>Psophocarpus</taxon>
    </lineage>
</organism>
<evidence type="ECO:0000256" key="1">
    <source>
        <dbReference type="SAM" id="MobiDB-lite"/>
    </source>
</evidence>
<dbReference type="AlphaFoldDB" id="A0AAN9NNV8"/>
<evidence type="ECO:0000313" key="2">
    <source>
        <dbReference type="EMBL" id="KAK7376301.1"/>
    </source>
</evidence>
<feature type="compositionally biased region" description="Basic and acidic residues" evidence="1">
    <location>
        <begin position="98"/>
        <end position="112"/>
    </location>
</feature>
<protein>
    <submittedName>
        <fullName evidence="2">Uncharacterized protein</fullName>
    </submittedName>
</protein>
<dbReference type="Proteomes" id="UP001386955">
    <property type="component" value="Unassembled WGS sequence"/>
</dbReference>
<name>A0AAN9NNV8_PSOTE</name>
<accession>A0AAN9NNV8</accession>
<sequence>MSGVTVQDVEHAGQVAVERNAHVKDIYHSNYMHKAMRMVQNSDFRALKSISVEECKQSVLREPGLLRPGRCGDGRFCRGRRGREVFEVVWKDEWKKGKEGKGLEENGAHKEGTNYIQRR</sequence>
<gene>
    <name evidence="2" type="ORF">VNO78_34767</name>
</gene>
<comment type="caution">
    <text evidence="2">The sequence shown here is derived from an EMBL/GenBank/DDBJ whole genome shotgun (WGS) entry which is preliminary data.</text>
</comment>
<reference evidence="2 3" key="1">
    <citation type="submission" date="2024-01" db="EMBL/GenBank/DDBJ databases">
        <title>The genomes of 5 underutilized Papilionoideae crops provide insights into root nodulation and disease resistanc.</title>
        <authorList>
            <person name="Jiang F."/>
        </authorList>
    </citation>
    <scope>NUCLEOTIDE SEQUENCE [LARGE SCALE GENOMIC DNA]</scope>
    <source>
        <strain evidence="2">DUOXIRENSHENG_FW03</strain>
        <tissue evidence="2">Leaves</tissue>
    </source>
</reference>
<feature type="region of interest" description="Disordered" evidence="1">
    <location>
        <begin position="98"/>
        <end position="119"/>
    </location>
</feature>
<evidence type="ECO:0000313" key="3">
    <source>
        <dbReference type="Proteomes" id="UP001386955"/>
    </source>
</evidence>
<keyword evidence="3" id="KW-1185">Reference proteome</keyword>
<proteinExistence type="predicted"/>
<dbReference type="EMBL" id="JAYMYS010000028">
    <property type="protein sequence ID" value="KAK7376301.1"/>
    <property type="molecule type" value="Genomic_DNA"/>
</dbReference>